<comment type="caution">
    <text evidence="4">The sequence shown here is derived from an EMBL/GenBank/DDBJ whole genome shotgun (WGS) entry which is preliminary data.</text>
</comment>
<name>A0ABR7I863_9FIRM</name>
<feature type="domain" description="DUF5717" evidence="3">
    <location>
        <begin position="1"/>
        <end position="870"/>
    </location>
</feature>
<dbReference type="InterPro" id="IPR043775">
    <property type="entry name" value="DUF5717_N"/>
</dbReference>
<evidence type="ECO:0000313" key="4">
    <source>
        <dbReference type="EMBL" id="MBC5752959.1"/>
    </source>
</evidence>
<gene>
    <name evidence="4" type="ORF">H8Z76_02790</name>
</gene>
<feature type="coiled-coil region" evidence="1">
    <location>
        <begin position="1146"/>
        <end position="1173"/>
    </location>
</feature>
<proteinExistence type="predicted"/>
<keyword evidence="1" id="KW-0175">Coiled coil</keyword>
<evidence type="ECO:0000259" key="2">
    <source>
        <dbReference type="Pfam" id="PF18983"/>
    </source>
</evidence>
<keyword evidence="5" id="KW-1185">Reference proteome</keyword>
<evidence type="ECO:0000259" key="3">
    <source>
        <dbReference type="Pfam" id="PF18984"/>
    </source>
</evidence>
<reference evidence="4 5" key="1">
    <citation type="submission" date="2020-08" db="EMBL/GenBank/DDBJ databases">
        <title>Genome public.</title>
        <authorList>
            <person name="Liu C."/>
            <person name="Sun Q."/>
        </authorList>
    </citation>
    <scope>NUCLEOTIDE SEQUENCE [LARGE SCALE GENOMIC DNA]</scope>
    <source>
        <strain evidence="4 5">BX0805</strain>
    </source>
</reference>
<dbReference type="Pfam" id="PF18984">
    <property type="entry name" value="DUF5717_N"/>
    <property type="match status" value="1"/>
</dbReference>
<dbReference type="Proteomes" id="UP000621540">
    <property type="component" value="Unassembled WGS sequence"/>
</dbReference>
<dbReference type="EMBL" id="JACOQH010000002">
    <property type="protein sequence ID" value="MBC5752959.1"/>
    <property type="molecule type" value="Genomic_DNA"/>
</dbReference>
<evidence type="ECO:0000256" key="1">
    <source>
        <dbReference type="SAM" id="Coils"/>
    </source>
</evidence>
<accession>A0ABR7I863</accession>
<dbReference type="Pfam" id="PF18983">
    <property type="entry name" value="DUF5717"/>
    <property type="match status" value="1"/>
</dbReference>
<organism evidence="4 5">
    <name type="scientific">Roseburia yibonii</name>
    <dbReference type="NCBI Taxonomy" id="2763063"/>
    <lineage>
        <taxon>Bacteria</taxon>
        <taxon>Bacillati</taxon>
        <taxon>Bacillota</taxon>
        <taxon>Clostridia</taxon>
        <taxon>Lachnospirales</taxon>
        <taxon>Lachnospiraceae</taxon>
        <taxon>Roseburia</taxon>
    </lineage>
</organism>
<feature type="domain" description="DUF5717" evidence="2">
    <location>
        <begin position="873"/>
        <end position="1174"/>
    </location>
</feature>
<dbReference type="InterPro" id="IPR043774">
    <property type="entry name" value="DUF5717_C"/>
</dbReference>
<evidence type="ECO:0000313" key="5">
    <source>
        <dbReference type="Proteomes" id="UP000621540"/>
    </source>
</evidence>
<protein>
    <submittedName>
        <fullName evidence="4">Uncharacterized protein</fullName>
    </submittedName>
</protein>
<sequence>MRKQIEELARGKFGQGRPVPEFSADKIELEILEGQEVSGTFTIKSLNHIPMRGVVYTSDTRMECLTPQFEGTEVTIRYQFHGAGLTEGDVVCGEFYVVAEGGEYHLAYEADVTKLYADSSIGKIKSLADFTRLAKENFTEACKVFSSKSFRNVLKKEQVRERLLYEGFAEPPFLPQNVEEFLVGTGKKSSVLISLDTKYQEYYGITEDIRGKIELKKDQWGYVELDVDSDADFLIPEKRKVTTADFIGSRCQVYYRIRADKLHAGRNFARVTLKNTSQVQCVEFCVSSGEREKHISRERMELASSRVKLAELYTDYRLKRIVTGVWASESVRLLQHMQALEPDHAWFSLMRAQALLINRQKQEALWILEAYKKEAEDTESPQYGYYLYLCTLAEREPSYVRKNTQRIQEIFRENPDNDILFWVLLFLKEEYLDDPAKKLAVIKERIGQGTASPYLYLEALYLYQHDPGLVTSLEGTELKILRWAAAKKALNRELAVTIMNLAANKRVFDKKIYELLSEAYRYFDGKEMLSVICSYLIKGQCFVPDYVAWYARAIREELHITNLNEAYMMSLDKRSIVRIPRQVLLYFQYDSSISDEQKAVLYVNIIANREKEPGLYENYRRQMERFAMQQIKKGRINDNLSVIYEEMLDEGMLTKELSESLARILYMNKLVCFSPDITGALVIEPQLRQKIRVAFQGNSAYVPLFSGEYAILLEDRNGRRYTSLSYQLEKLMRPGRYLRKCMRYAPDRIEYALGYLAGKENFYAVDGEDGALFSVLMDSDAVDKRYKAKLMPRVLEYYVIHDMEEELERYLKKTDVSWLDKNARKYVFSLLMERKLFEEAYDLLISCGSELADPSKLVVLCSHMIETGDHEEDEVLVGLGMEALRAGKYNDVLLRYLCRYYHGPTRQMYELWETAKKYEIEDPELEEWILVQMLYTTEFVEHASDLFRQYAKNGGDRTVLLAYFNYFAQHYFVDDMVIDPEIFLELQEKLLEKEPLTDACRLAVLKHLAFERKLQEQEEKLVDALLGEYTARDMYFSFYERFDRKLQQKYFFQGQTFLEYHTDAQAEVILHYAVGEEEFKEEKMKEVYAGIYVSRFMLFFGDSLQYYIEERNGEQTRITESAQITRQDVYGEQEKDSYEFLNAMLMNLTLQNYEELERLALAYEKKKEFTEKNFRVITGQRGEGR</sequence>
<dbReference type="RefSeq" id="WP_186981595.1">
    <property type="nucleotide sequence ID" value="NZ_JACOQH010000002.1"/>
</dbReference>